<evidence type="ECO:0000256" key="2">
    <source>
        <dbReference type="SAM" id="Phobius"/>
    </source>
</evidence>
<proteinExistence type="predicted"/>
<sequence length="752" mass="82132">MADPLQPSDGSDRQSVLKDIDVATLLSPPPDLSTRLSTSAKTYEAVVASATSILTKSSVDLDAFRSADPDDKTSGMRETIVTAKADFARFADREVDLCKNLNAYGDLLKTLVSKVDIPVLVLALSGRLETFRKAMNEDSQDRATRAAKILKHVETLTTRLADATAEVENLNQQATAMEEGLRRQNVGYRLLEALKKLFHLDDDEDGALTQISIILGVAKEYLRGDFDTLSKNKKQMQAFIDKVKALQSSLESVRASMLAMANSMKSSVEANAALVGVWDTLSTNMALLKTHAKAPVGASDQYQITLNWEQAKLAANEAVSAITGGSITPANLVASQSAASSTRTLSIKYPTSKAEVELFKLAWDVSVDHMLVEPEKFSALSHLATLPEIRERHFEGFARMSATSVASSDDEKKKAAEELMKKLGPPAIESIQQQLDGLSGDCKQVTNTFSSILQVPFLQNLSILNPFKNSSTPSELTDLNMREVVTRYKDKYVALQDETKLAAKGLISYATIQLALLPRVEIDPTKAANLKPGDGKITAETYYLACHNAISDYTTKATDLRKKHTDFMTQWTQAQNNIIQRIAECRATAGQLKTRIQEKKDEYKHKTIIGVLEILGGVACFALGFFVPFLAPVAWGAGAALIGVGIKELIDRGILDDAINDLQSKFDAANNAANGLEQLKAPFQLVADKVQSLIGIWNGIEQALISINMSVSTLQDMPSGTIEPLWVALLPDNTKNWQTVKELVTKYTDEIQ</sequence>
<keyword evidence="2" id="KW-0812">Transmembrane</keyword>
<keyword evidence="2" id="KW-0472">Membrane</keyword>
<feature type="transmembrane region" description="Helical" evidence="2">
    <location>
        <begin position="633"/>
        <end position="650"/>
    </location>
</feature>
<feature type="coiled-coil region" evidence="1">
    <location>
        <begin position="153"/>
        <end position="180"/>
    </location>
</feature>
<protein>
    <submittedName>
        <fullName evidence="3">Uncharacterized protein</fullName>
    </submittedName>
</protein>
<reference evidence="3 4" key="1">
    <citation type="submission" date="2023-08" db="EMBL/GenBank/DDBJ databases">
        <title>Black Yeasts Isolated from many extreme environments.</title>
        <authorList>
            <person name="Coleine C."/>
            <person name="Stajich J.E."/>
            <person name="Selbmann L."/>
        </authorList>
    </citation>
    <scope>NUCLEOTIDE SEQUENCE [LARGE SCALE GENOMIC DNA]</scope>
    <source>
        <strain evidence="3 4">CCFEE 5885</strain>
    </source>
</reference>
<dbReference type="EMBL" id="JAVRRG010000137">
    <property type="protein sequence ID" value="KAK5081440.1"/>
    <property type="molecule type" value="Genomic_DNA"/>
</dbReference>
<organism evidence="3 4">
    <name type="scientific">Lithohypha guttulata</name>
    <dbReference type="NCBI Taxonomy" id="1690604"/>
    <lineage>
        <taxon>Eukaryota</taxon>
        <taxon>Fungi</taxon>
        <taxon>Dikarya</taxon>
        <taxon>Ascomycota</taxon>
        <taxon>Pezizomycotina</taxon>
        <taxon>Eurotiomycetes</taxon>
        <taxon>Chaetothyriomycetidae</taxon>
        <taxon>Chaetothyriales</taxon>
        <taxon>Trichomeriaceae</taxon>
        <taxon>Lithohypha</taxon>
    </lineage>
</organism>
<evidence type="ECO:0000313" key="3">
    <source>
        <dbReference type="EMBL" id="KAK5081440.1"/>
    </source>
</evidence>
<keyword evidence="1" id="KW-0175">Coiled coil</keyword>
<gene>
    <name evidence="3" type="ORF">LTR24_008194</name>
</gene>
<name>A0ABR0K0J2_9EURO</name>
<keyword evidence="4" id="KW-1185">Reference proteome</keyword>
<evidence type="ECO:0000313" key="4">
    <source>
        <dbReference type="Proteomes" id="UP001345013"/>
    </source>
</evidence>
<dbReference type="Gene3D" id="1.20.1170.10">
    <property type="match status" value="2"/>
</dbReference>
<accession>A0ABR0K0J2</accession>
<dbReference type="SUPFAM" id="SSF58100">
    <property type="entry name" value="Bacterial hemolysins"/>
    <property type="match status" value="2"/>
</dbReference>
<comment type="caution">
    <text evidence="3">The sequence shown here is derived from an EMBL/GenBank/DDBJ whole genome shotgun (WGS) entry which is preliminary data.</text>
</comment>
<keyword evidence="2" id="KW-1133">Transmembrane helix</keyword>
<dbReference type="Proteomes" id="UP001345013">
    <property type="component" value="Unassembled WGS sequence"/>
</dbReference>
<evidence type="ECO:0000256" key="1">
    <source>
        <dbReference type="SAM" id="Coils"/>
    </source>
</evidence>